<evidence type="ECO:0000259" key="4">
    <source>
        <dbReference type="Pfam" id="PF00535"/>
    </source>
</evidence>
<dbReference type="Pfam" id="PF00535">
    <property type="entry name" value="Glycos_transf_2"/>
    <property type="match status" value="1"/>
</dbReference>
<reference evidence="5 6" key="1">
    <citation type="journal article" date="2016" name="Nat. Commun.">
        <title>Thousands of microbial genomes shed light on interconnected biogeochemical processes in an aquifer system.</title>
        <authorList>
            <person name="Anantharaman K."/>
            <person name="Brown C.T."/>
            <person name="Hug L.A."/>
            <person name="Sharon I."/>
            <person name="Castelle C.J."/>
            <person name="Probst A.J."/>
            <person name="Thomas B.C."/>
            <person name="Singh A."/>
            <person name="Wilkins M.J."/>
            <person name="Karaoz U."/>
            <person name="Brodie E.L."/>
            <person name="Williams K.H."/>
            <person name="Hubbard S.S."/>
            <person name="Banfield J.F."/>
        </authorList>
    </citation>
    <scope>NUCLEOTIDE SEQUENCE [LARGE SCALE GENOMIC DNA]</scope>
</reference>
<dbReference type="SUPFAM" id="SSF53448">
    <property type="entry name" value="Nucleotide-diphospho-sugar transferases"/>
    <property type="match status" value="1"/>
</dbReference>
<evidence type="ECO:0000256" key="2">
    <source>
        <dbReference type="ARBA" id="ARBA00022676"/>
    </source>
</evidence>
<evidence type="ECO:0000313" key="6">
    <source>
        <dbReference type="Proteomes" id="UP000178851"/>
    </source>
</evidence>
<name>A0A1F7YI41_9BACT</name>
<comment type="similarity">
    <text evidence="1">Belongs to the glycosyltransferase 2 family.</text>
</comment>
<dbReference type="GO" id="GO:0016757">
    <property type="term" value="F:glycosyltransferase activity"/>
    <property type="evidence" value="ECO:0007669"/>
    <property type="project" value="UniProtKB-KW"/>
</dbReference>
<dbReference type="InterPro" id="IPR029044">
    <property type="entry name" value="Nucleotide-diphossugar_trans"/>
</dbReference>
<accession>A0A1F7YI41</accession>
<gene>
    <name evidence="5" type="ORF">A2627_02495</name>
</gene>
<dbReference type="AlphaFoldDB" id="A0A1F7YI41"/>
<dbReference type="Gene3D" id="3.90.550.10">
    <property type="entry name" value="Spore Coat Polysaccharide Biosynthesis Protein SpsA, Chain A"/>
    <property type="match status" value="1"/>
</dbReference>
<keyword evidence="3" id="KW-0808">Transferase</keyword>
<organism evidence="5 6">
    <name type="scientific">Candidatus Woesebacteria bacterium RIFCSPHIGHO2_01_FULL_39_28</name>
    <dbReference type="NCBI Taxonomy" id="1802496"/>
    <lineage>
        <taxon>Bacteria</taxon>
        <taxon>Candidatus Woeseibacteriota</taxon>
    </lineage>
</organism>
<sequence>MKSYKISVIIPVYNEEKYIADCLYSFNNQTLQPSEVIVVDDGSTDNSKYIIYNLKFKINNLKYVRQKHSGPAKARNMGSRYAKGNILVFVDADMKFDKKYLENLTKPIRTDHALATFTKEEYVANPESVWSRCWSINSYLPDFLHIDPNTGSMADNFRAIRHDIFQKTEGYKDIGYGEDVTVLAQLKGVRAKAAPFAICYHFNPSTLAEVFFSARWIGKSYKKNIKHFLIYSFPNTLRKGVIGAIKNRLPEYLIFKFVFDFGIAVGQLQSLLGGGYAK</sequence>
<comment type="caution">
    <text evidence="5">The sequence shown here is derived from an EMBL/GenBank/DDBJ whole genome shotgun (WGS) entry which is preliminary data.</text>
</comment>
<evidence type="ECO:0000256" key="1">
    <source>
        <dbReference type="ARBA" id="ARBA00006739"/>
    </source>
</evidence>
<protein>
    <recommendedName>
        <fullName evidence="4">Glycosyltransferase 2-like domain-containing protein</fullName>
    </recommendedName>
</protein>
<dbReference type="Proteomes" id="UP000178851">
    <property type="component" value="Unassembled WGS sequence"/>
</dbReference>
<dbReference type="EMBL" id="MGGI01000009">
    <property type="protein sequence ID" value="OGM27014.1"/>
    <property type="molecule type" value="Genomic_DNA"/>
</dbReference>
<feature type="domain" description="Glycosyltransferase 2-like" evidence="4">
    <location>
        <begin position="7"/>
        <end position="167"/>
    </location>
</feature>
<dbReference type="InterPro" id="IPR001173">
    <property type="entry name" value="Glyco_trans_2-like"/>
</dbReference>
<dbReference type="CDD" id="cd00761">
    <property type="entry name" value="Glyco_tranf_GTA_type"/>
    <property type="match status" value="1"/>
</dbReference>
<dbReference type="PANTHER" id="PTHR43630:SF1">
    <property type="entry name" value="POLY-BETA-1,6-N-ACETYL-D-GLUCOSAMINE SYNTHASE"/>
    <property type="match status" value="1"/>
</dbReference>
<dbReference type="PANTHER" id="PTHR43630">
    <property type="entry name" value="POLY-BETA-1,6-N-ACETYL-D-GLUCOSAMINE SYNTHASE"/>
    <property type="match status" value="1"/>
</dbReference>
<evidence type="ECO:0000256" key="3">
    <source>
        <dbReference type="ARBA" id="ARBA00022679"/>
    </source>
</evidence>
<evidence type="ECO:0000313" key="5">
    <source>
        <dbReference type="EMBL" id="OGM27014.1"/>
    </source>
</evidence>
<keyword evidence="2" id="KW-0328">Glycosyltransferase</keyword>
<proteinExistence type="inferred from homology"/>